<feature type="transmembrane region" description="Helical" evidence="7">
    <location>
        <begin position="250"/>
        <end position="273"/>
    </location>
</feature>
<comment type="function">
    <text evidence="7">Part of the tripartite ATP-independent periplasmic (TRAP) transport system.</text>
</comment>
<feature type="domain" description="TRAP C4-dicarboxylate transport system permease DctM subunit" evidence="8">
    <location>
        <begin position="13"/>
        <end position="423"/>
    </location>
</feature>
<comment type="subcellular location">
    <subcellularLocation>
        <location evidence="1 7">Cell inner membrane</location>
        <topology evidence="1 7">Multi-pass membrane protein</topology>
    </subcellularLocation>
</comment>
<keyword evidence="4 7" id="KW-0812">Transmembrane</keyword>
<keyword evidence="7" id="KW-0813">Transport</keyword>
<evidence type="ECO:0000256" key="7">
    <source>
        <dbReference type="RuleBase" id="RU369079"/>
    </source>
</evidence>
<dbReference type="InterPro" id="IPR010656">
    <property type="entry name" value="DctM"/>
</dbReference>
<feature type="transmembrane region" description="Helical" evidence="7">
    <location>
        <begin position="375"/>
        <end position="393"/>
    </location>
</feature>
<dbReference type="NCBIfam" id="TIGR00786">
    <property type="entry name" value="dctM"/>
    <property type="match status" value="1"/>
</dbReference>
<dbReference type="PANTHER" id="PTHR33362">
    <property type="entry name" value="SIALIC ACID TRAP TRANSPORTER PERMEASE PROTEIN SIAT-RELATED"/>
    <property type="match status" value="1"/>
</dbReference>
<accession>A0ABU8RZV6</accession>
<feature type="transmembrane region" description="Helical" evidence="7">
    <location>
        <begin position="405"/>
        <end position="429"/>
    </location>
</feature>
<dbReference type="PIRSF" id="PIRSF006066">
    <property type="entry name" value="HI0050"/>
    <property type="match status" value="1"/>
</dbReference>
<feature type="transmembrane region" description="Helical" evidence="7">
    <location>
        <begin position="318"/>
        <end position="338"/>
    </location>
</feature>
<comment type="caution">
    <text evidence="9">The sequence shown here is derived from an EMBL/GenBank/DDBJ whole genome shotgun (WGS) entry which is preliminary data.</text>
</comment>
<feature type="transmembrane region" description="Helical" evidence="7">
    <location>
        <begin position="63"/>
        <end position="81"/>
    </location>
</feature>
<evidence type="ECO:0000256" key="2">
    <source>
        <dbReference type="ARBA" id="ARBA00022475"/>
    </source>
</evidence>
<evidence type="ECO:0000256" key="3">
    <source>
        <dbReference type="ARBA" id="ARBA00022519"/>
    </source>
</evidence>
<feature type="transmembrane region" description="Helical" evidence="7">
    <location>
        <begin position="350"/>
        <end position="369"/>
    </location>
</feature>
<evidence type="ECO:0000256" key="6">
    <source>
        <dbReference type="ARBA" id="ARBA00023136"/>
    </source>
</evidence>
<sequence>MIAPELIGLAGILILLLFLSSGVPIGVSLLLVGLGGLALMISPEAALIKGGVVSFEVISKYELGVLPLFLLMAHICFAAGASRDFFDVAAKFVGHRRGGLALASIGGCAGFGAISGSSLATVATVSSVALPEMRKAGYHPGFASGALAAGGTLGSLIPPSGALIVFGIIAEQSIGKLFAAAIVPGLSQAVFYLITIMVLCAFRPELGPATARVPWRERLPALRKVADIFALILFVIGGLMIGWFTPTEAASVGVIGALVLLTVRGGFSLATVADAIKATLRTAGMIYVVIIGALTFANFVGVTGITEAMSAAVTDWHASPVVAIIVMTLLLLLLGSFLDGVALMLLTTPIFLPIAVQLGYSPIWFGIFLVRTMEIGFVHPPLGLNIYVIQGIAKDLSLGTIFRGVIPFLVADFLHLAMLIALPVITLWLPSVVAG</sequence>
<dbReference type="Pfam" id="PF06808">
    <property type="entry name" value="DctM"/>
    <property type="match status" value="1"/>
</dbReference>
<feature type="transmembrane region" description="Helical" evidence="7">
    <location>
        <begin position="142"/>
        <end position="169"/>
    </location>
</feature>
<comment type="subunit">
    <text evidence="7">The complex comprises the extracytoplasmic solute receptor protein and the two transmembrane proteins.</text>
</comment>
<dbReference type="Proteomes" id="UP001361239">
    <property type="component" value="Unassembled WGS sequence"/>
</dbReference>
<feature type="transmembrane region" description="Helical" evidence="7">
    <location>
        <begin position="225"/>
        <end position="244"/>
    </location>
</feature>
<feature type="transmembrane region" description="Helical" evidence="7">
    <location>
        <begin position="101"/>
        <end position="130"/>
    </location>
</feature>
<evidence type="ECO:0000256" key="1">
    <source>
        <dbReference type="ARBA" id="ARBA00004429"/>
    </source>
</evidence>
<protein>
    <recommendedName>
        <fullName evidence="7">TRAP transporter large permease protein</fullName>
    </recommendedName>
</protein>
<proteinExistence type="inferred from homology"/>
<organism evidence="9 10">
    <name type="scientific">Novosphingobium anseongense</name>
    <dbReference type="NCBI Taxonomy" id="3133436"/>
    <lineage>
        <taxon>Bacteria</taxon>
        <taxon>Pseudomonadati</taxon>
        <taxon>Pseudomonadota</taxon>
        <taxon>Alphaproteobacteria</taxon>
        <taxon>Sphingomonadales</taxon>
        <taxon>Sphingomonadaceae</taxon>
        <taxon>Novosphingobium</taxon>
    </lineage>
</organism>
<dbReference type="PANTHER" id="PTHR33362:SF5">
    <property type="entry name" value="C4-DICARBOXYLATE TRAP TRANSPORTER LARGE PERMEASE PROTEIN DCTM"/>
    <property type="match status" value="1"/>
</dbReference>
<dbReference type="InterPro" id="IPR004681">
    <property type="entry name" value="TRAP_DctM"/>
</dbReference>
<feature type="transmembrane region" description="Helical" evidence="7">
    <location>
        <begin position="181"/>
        <end position="204"/>
    </location>
</feature>
<gene>
    <name evidence="9" type="ORF">WG901_16525</name>
</gene>
<dbReference type="RefSeq" id="WP_339588192.1">
    <property type="nucleotide sequence ID" value="NZ_JBBHJZ010000003.1"/>
</dbReference>
<evidence type="ECO:0000256" key="5">
    <source>
        <dbReference type="ARBA" id="ARBA00022989"/>
    </source>
</evidence>
<keyword evidence="2" id="KW-1003">Cell membrane</keyword>
<evidence type="ECO:0000313" key="10">
    <source>
        <dbReference type="Proteomes" id="UP001361239"/>
    </source>
</evidence>
<keyword evidence="3 7" id="KW-0997">Cell inner membrane</keyword>
<evidence type="ECO:0000313" key="9">
    <source>
        <dbReference type="EMBL" id="MEJ5978259.1"/>
    </source>
</evidence>
<evidence type="ECO:0000256" key="4">
    <source>
        <dbReference type="ARBA" id="ARBA00022692"/>
    </source>
</evidence>
<dbReference type="EMBL" id="JBBHJZ010000003">
    <property type="protein sequence ID" value="MEJ5978259.1"/>
    <property type="molecule type" value="Genomic_DNA"/>
</dbReference>
<feature type="transmembrane region" description="Helical" evidence="7">
    <location>
        <begin position="285"/>
        <end position="306"/>
    </location>
</feature>
<name>A0ABU8RZV6_9SPHN</name>
<comment type="similarity">
    <text evidence="7">Belongs to the TRAP transporter large permease family.</text>
</comment>
<evidence type="ECO:0000259" key="8">
    <source>
        <dbReference type="Pfam" id="PF06808"/>
    </source>
</evidence>
<keyword evidence="5 7" id="KW-1133">Transmembrane helix</keyword>
<reference evidence="9 10" key="1">
    <citation type="submission" date="2024-03" db="EMBL/GenBank/DDBJ databases">
        <authorList>
            <person name="Jo J.-H."/>
        </authorList>
    </citation>
    <scope>NUCLEOTIDE SEQUENCE [LARGE SCALE GENOMIC DNA]</scope>
    <source>
        <strain evidence="9 10">PS1R-30</strain>
    </source>
</reference>
<keyword evidence="6 7" id="KW-0472">Membrane</keyword>
<keyword evidence="10" id="KW-1185">Reference proteome</keyword>